<sequence length="369" mass="39666">MRFTLPNNSRSIIETILVLLLLLALIFAVYDVLRVFFGVFTFALIFSVSFASPYERLAKALGKRRKLAATIYALVLILLIAIPVVYMVGALGKHMKDVLNFYTEIKTHGLPPLPPQVTQLPVIGDSATTFWQHLRENPQEALMGYEHQIRAALHRILTGGAGVLGTALQFIVGIIISAILLAGGEKVIRPLKVALGHLLGTRDGMALLDATNNAIRGVSIGVMGTAFIAAFISWIGFLIAHLQFPILLAAIVFFLVLIQVGPLLVWLPAVILLAINGHTGTAVFAAVYGALVLVVDAVLKPILIAKSGGRLPFLVLFIGVVGGLAAWGFTGMFKGAIIMAVFYTIFTSWLERKADKPGTTETAGAGEFI</sequence>
<feature type="transmembrane region" description="Helical" evidence="6">
    <location>
        <begin position="12"/>
        <end position="30"/>
    </location>
</feature>
<comment type="similarity">
    <text evidence="2">Belongs to the autoinducer-2 exporter (AI-2E) (TC 2.A.86) family.</text>
</comment>
<evidence type="ECO:0000256" key="5">
    <source>
        <dbReference type="ARBA" id="ARBA00023136"/>
    </source>
</evidence>
<feature type="transmembrane region" description="Helical" evidence="6">
    <location>
        <begin position="67"/>
        <end position="89"/>
    </location>
</feature>
<dbReference type="InterPro" id="IPR002549">
    <property type="entry name" value="AI-2E-like"/>
</dbReference>
<feature type="transmembrane region" description="Helical" evidence="6">
    <location>
        <begin position="36"/>
        <end position="55"/>
    </location>
</feature>
<comment type="caution">
    <text evidence="7">The sequence shown here is derived from an EMBL/GenBank/DDBJ whole genome shotgun (WGS) entry which is preliminary data.</text>
</comment>
<keyword evidence="5 6" id="KW-0472">Membrane</keyword>
<dbReference type="EMBL" id="RPDH01000003">
    <property type="protein sequence ID" value="RPE05784.1"/>
    <property type="molecule type" value="Genomic_DNA"/>
</dbReference>
<feature type="transmembrane region" description="Helical" evidence="6">
    <location>
        <begin position="246"/>
        <end position="275"/>
    </location>
</feature>
<feature type="transmembrane region" description="Helical" evidence="6">
    <location>
        <begin position="335"/>
        <end position="350"/>
    </location>
</feature>
<organism evidence="7 8">
    <name type="scientific">Chitinophaga lutea</name>
    <dbReference type="NCBI Taxonomy" id="2488634"/>
    <lineage>
        <taxon>Bacteria</taxon>
        <taxon>Pseudomonadati</taxon>
        <taxon>Bacteroidota</taxon>
        <taxon>Chitinophagia</taxon>
        <taxon>Chitinophagales</taxon>
        <taxon>Chitinophagaceae</taxon>
        <taxon>Chitinophaga</taxon>
    </lineage>
</organism>
<dbReference type="Proteomes" id="UP000278351">
    <property type="component" value="Unassembled WGS sequence"/>
</dbReference>
<evidence type="ECO:0000256" key="1">
    <source>
        <dbReference type="ARBA" id="ARBA00004141"/>
    </source>
</evidence>
<name>A0A3N4Q1Y3_9BACT</name>
<feature type="transmembrane region" description="Helical" evidence="6">
    <location>
        <begin position="163"/>
        <end position="183"/>
    </location>
</feature>
<gene>
    <name evidence="7" type="ORF">EGT74_25815</name>
</gene>
<feature type="transmembrane region" description="Helical" evidence="6">
    <location>
        <begin position="214"/>
        <end position="239"/>
    </location>
</feature>
<dbReference type="Pfam" id="PF01594">
    <property type="entry name" value="AI-2E_transport"/>
    <property type="match status" value="1"/>
</dbReference>
<evidence type="ECO:0000256" key="4">
    <source>
        <dbReference type="ARBA" id="ARBA00022989"/>
    </source>
</evidence>
<keyword evidence="8" id="KW-1185">Reference proteome</keyword>
<protein>
    <submittedName>
        <fullName evidence="7">AI-2E family transporter</fullName>
    </submittedName>
</protein>
<keyword evidence="4 6" id="KW-1133">Transmembrane helix</keyword>
<evidence type="ECO:0000256" key="6">
    <source>
        <dbReference type="SAM" id="Phobius"/>
    </source>
</evidence>
<comment type="subcellular location">
    <subcellularLocation>
        <location evidence="1">Membrane</location>
        <topology evidence="1">Multi-pass membrane protein</topology>
    </subcellularLocation>
</comment>
<feature type="transmembrane region" description="Helical" evidence="6">
    <location>
        <begin position="281"/>
        <end position="299"/>
    </location>
</feature>
<dbReference type="GO" id="GO:0016020">
    <property type="term" value="C:membrane"/>
    <property type="evidence" value="ECO:0007669"/>
    <property type="project" value="UniProtKB-SubCell"/>
</dbReference>
<dbReference type="AlphaFoldDB" id="A0A3N4Q1Y3"/>
<keyword evidence="3 6" id="KW-0812">Transmembrane</keyword>
<proteinExistence type="inferred from homology"/>
<dbReference type="PANTHER" id="PTHR21716">
    <property type="entry name" value="TRANSMEMBRANE PROTEIN"/>
    <property type="match status" value="1"/>
</dbReference>
<reference evidence="7 8" key="1">
    <citation type="submission" date="2018-11" db="EMBL/GenBank/DDBJ databases">
        <title>Chitinophaga lutea sp.nov., isolate from arsenic contaminated soil.</title>
        <authorList>
            <person name="Zong Y."/>
        </authorList>
    </citation>
    <scope>NUCLEOTIDE SEQUENCE [LARGE SCALE GENOMIC DNA]</scope>
    <source>
        <strain evidence="7 8">ZY74</strain>
    </source>
</reference>
<dbReference type="RefSeq" id="WP_123849437.1">
    <property type="nucleotide sequence ID" value="NZ_RPDH01000003.1"/>
</dbReference>
<accession>A0A3N4Q1Y3</accession>
<evidence type="ECO:0000313" key="7">
    <source>
        <dbReference type="EMBL" id="RPE05784.1"/>
    </source>
</evidence>
<evidence type="ECO:0000256" key="3">
    <source>
        <dbReference type="ARBA" id="ARBA00022692"/>
    </source>
</evidence>
<evidence type="ECO:0000313" key="8">
    <source>
        <dbReference type="Proteomes" id="UP000278351"/>
    </source>
</evidence>
<evidence type="ECO:0000256" key="2">
    <source>
        <dbReference type="ARBA" id="ARBA00009773"/>
    </source>
</evidence>
<dbReference type="PANTHER" id="PTHR21716:SF4">
    <property type="entry name" value="TRANSMEMBRANE PROTEIN 245"/>
    <property type="match status" value="1"/>
</dbReference>
<dbReference type="OrthoDB" id="106838at2"/>